<evidence type="ECO:0000256" key="1">
    <source>
        <dbReference type="SAM" id="SignalP"/>
    </source>
</evidence>
<feature type="domain" description="Autotransporter" evidence="2">
    <location>
        <begin position="280"/>
        <end position="525"/>
    </location>
</feature>
<dbReference type="EMBL" id="FSRL01000001">
    <property type="protein sequence ID" value="SIO02349.1"/>
    <property type="molecule type" value="Genomic_DNA"/>
</dbReference>
<evidence type="ECO:0000313" key="3">
    <source>
        <dbReference type="EMBL" id="SIO02349.1"/>
    </source>
</evidence>
<feature type="signal peptide" evidence="1">
    <location>
        <begin position="1"/>
        <end position="20"/>
    </location>
</feature>
<reference evidence="4" key="1">
    <citation type="submission" date="2016-11" db="EMBL/GenBank/DDBJ databases">
        <authorList>
            <person name="Varghese N."/>
            <person name="Submissions S."/>
        </authorList>
    </citation>
    <scope>NUCLEOTIDE SEQUENCE [LARGE SCALE GENOMIC DNA]</scope>
    <source>
        <strain evidence="4">DSM 29440</strain>
    </source>
</reference>
<dbReference type="OrthoDB" id="7658215at2"/>
<gene>
    <name evidence="3" type="ORF">SAMN05444002_2192</name>
</gene>
<dbReference type="PROSITE" id="PS51208">
    <property type="entry name" value="AUTOTRANSPORTER"/>
    <property type="match status" value="1"/>
</dbReference>
<dbReference type="InterPro" id="IPR005546">
    <property type="entry name" value="Autotransporte_beta"/>
</dbReference>
<dbReference type="Gene3D" id="2.40.128.130">
    <property type="entry name" value="Autotransporter beta-domain"/>
    <property type="match status" value="1"/>
</dbReference>
<sequence>MTRAAILATLLATAALPTGAAAQSFSISSEGHSEEFYPMFSDVIGQSFTLDRAGTLNQIEFGVYSQVAPFTVETVNQRFQMVVVAYDPQSGRAGMMPLTEASGILEMGEQGGRVTASTEVELEAGTYAFVILPSMMGAPMEAGAPTPYVYLPYGPTYSVFRDPEGNAYSGGDLLSFCLDCETLDLDPEAEPQGPSAYTFSYLDLDFVLSFGSLVNPLETLAARMVTPMQIVTGTQRRLITTQIDNSIAARAQSLPYTLGTKSVPTAAGDELITSTKGAPGMMGNVYGWVEMTGFYAKDDDADRSFRGGGIKVGADIALSETMVAGIALGTDSIAAAEGTLSFEGDMLFVQPYIGYRSGAWAAEASLLFGRGDFDQSDIGGTGESEARVRAASFTGSYDMAYAGATITPSLGVTVGTQTVEGTGGTLAGAGEVEVDFSQVSVGTRYARPYGDGTVYAAVYADHSDSDASVETVSDLLVDEGWTGRVEFGGNFATKAGHGVDTSVEFGGLGGDLKQVSGGLKVSFRF</sequence>
<accession>A0A1N6G481</accession>
<feature type="chain" id="PRO_5013360231" description="Autotransporter domain-containing protein" evidence="1">
    <location>
        <begin position="21"/>
        <end position="525"/>
    </location>
</feature>
<dbReference type="SUPFAM" id="SSF103515">
    <property type="entry name" value="Autotransporter"/>
    <property type="match status" value="1"/>
</dbReference>
<dbReference type="Proteomes" id="UP000184932">
    <property type="component" value="Unassembled WGS sequence"/>
</dbReference>
<dbReference type="RefSeq" id="WP_139301268.1">
    <property type="nucleotide sequence ID" value="NZ_FSRL01000001.1"/>
</dbReference>
<protein>
    <recommendedName>
        <fullName evidence="2">Autotransporter domain-containing protein</fullName>
    </recommendedName>
</protein>
<dbReference type="AlphaFoldDB" id="A0A1N6G481"/>
<evidence type="ECO:0000313" key="4">
    <source>
        <dbReference type="Proteomes" id="UP000184932"/>
    </source>
</evidence>
<dbReference type="InterPro" id="IPR036709">
    <property type="entry name" value="Autotransporte_beta_dom_sf"/>
</dbReference>
<keyword evidence="4" id="KW-1185">Reference proteome</keyword>
<keyword evidence="1" id="KW-0732">Signal</keyword>
<proteinExistence type="predicted"/>
<organism evidence="3 4">
    <name type="scientific">Vannielia litorea</name>
    <dbReference type="NCBI Taxonomy" id="1217970"/>
    <lineage>
        <taxon>Bacteria</taxon>
        <taxon>Pseudomonadati</taxon>
        <taxon>Pseudomonadota</taxon>
        <taxon>Alphaproteobacteria</taxon>
        <taxon>Rhodobacterales</taxon>
        <taxon>Paracoccaceae</taxon>
        <taxon>Vannielia</taxon>
    </lineage>
</organism>
<name>A0A1N6G481_9RHOB</name>
<evidence type="ECO:0000259" key="2">
    <source>
        <dbReference type="PROSITE" id="PS51208"/>
    </source>
</evidence>